<name>A0A7W3Y2F7_9ACTN</name>
<dbReference type="Proteomes" id="UP000538929">
    <property type="component" value="Unassembled WGS sequence"/>
</dbReference>
<dbReference type="Gene3D" id="2.60.40.1120">
    <property type="entry name" value="Carboxypeptidase-like, regulatory domain"/>
    <property type="match status" value="1"/>
</dbReference>
<evidence type="ECO:0000256" key="1">
    <source>
        <dbReference type="SAM" id="MobiDB-lite"/>
    </source>
</evidence>
<evidence type="ECO:0000313" key="2">
    <source>
        <dbReference type="EMBL" id="MBB0245262.1"/>
    </source>
</evidence>
<protein>
    <recommendedName>
        <fullName evidence="4">Carboxypeptidase regulatory-like domain-containing protein</fullName>
    </recommendedName>
</protein>
<dbReference type="InterPro" id="IPR008969">
    <property type="entry name" value="CarboxyPept-like_regulatory"/>
</dbReference>
<dbReference type="EMBL" id="VKHT01000440">
    <property type="protein sequence ID" value="MBB0245262.1"/>
    <property type="molecule type" value="Genomic_DNA"/>
</dbReference>
<evidence type="ECO:0008006" key="4">
    <source>
        <dbReference type="Google" id="ProtNLM"/>
    </source>
</evidence>
<feature type="compositionally biased region" description="Basic and acidic residues" evidence="1">
    <location>
        <begin position="7"/>
        <end position="16"/>
    </location>
</feature>
<accession>A0A7W3Y2F7</accession>
<dbReference type="SUPFAM" id="SSF49464">
    <property type="entry name" value="Carboxypeptidase regulatory domain-like"/>
    <property type="match status" value="1"/>
</dbReference>
<sequence length="163" mass="16834">MATPGGGKRDPHGQERHRPHSTTAPDNAGDATGYPPVPRSTVMSASSRSHDVTDSLTSDFAPDPAEPPDPHLISGVVRDSFGVALPRAVVTLAADGGNGRQLTRTRSSADGAFSIRAPQGGEYLLAVFSPQLGGESVLVTLDGRPVTVEFRIEVPGVDGAVAD</sequence>
<evidence type="ECO:0000313" key="3">
    <source>
        <dbReference type="Proteomes" id="UP000538929"/>
    </source>
</evidence>
<keyword evidence="3" id="KW-1185">Reference proteome</keyword>
<dbReference type="Pfam" id="PF13620">
    <property type="entry name" value="CarboxypepD_reg"/>
    <property type="match status" value="1"/>
</dbReference>
<proteinExistence type="predicted"/>
<organism evidence="2 3">
    <name type="scientific">Streptomyces alkaliphilus</name>
    <dbReference type="NCBI Taxonomy" id="1472722"/>
    <lineage>
        <taxon>Bacteria</taxon>
        <taxon>Bacillati</taxon>
        <taxon>Actinomycetota</taxon>
        <taxon>Actinomycetes</taxon>
        <taxon>Kitasatosporales</taxon>
        <taxon>Streptomycetaceae</taxon>
        <taxon>Streptomyces</taxon>
    </lineage>
</organism>
<feature type="region of interest" description="Disordered" evidence="1">
    <location>
        <begin position="1"/>
        <end position="73"/>
    </location>
</feature>
<reference evidence="3" key="1">
    <citation type="submission" date="2019-10" db="EMBL/GenBank/DDBJ databases">
        <title>Streptomyces sp. nov., a novel actinobacterium isolated from alkaline environment.</title>
        <authorList>
            <person name="Golinska P."/>
        </authorList>
    </citation>
    <scope>NUCLEOTIDE SEQUENCE [LARGE SCALE GENOMIC DNA]</scope>
    <source>
        <strain evidence="3">DSM 42118</strain>
    </source>
</reference>
<gene>
    <name evidence="2" type="ORF">FNQ90_14410</name>
</gene>
<dbReference type="AlphaFoldDB" id="A0A7W3Y2F7"/>
<comment type="caution">
    <text evidence="2">The sequence shown here is derived from an EMBL/GenBank/DDBJ whole genome shotgun (WGS) entry which is preliminary data.</text>
</comment>